<evidence type="ECO:0000313" key="2">
    <source>
        <dbReference type="EMBL" id="KAF2195987.1"/>
    </source>
</evidence>
<comment type="caution">
    <text evidence="2">The sequence shown here is derived from an EMBL/GenBank/DDBJ whole genome shotgun (WGS) entry which is preliminary data.</text>
</comment>
<dbReference type="AlphaFoldDB" id="A0A9P4JG01"/>
<feature type="region of interest" description="Disordered" evidence="1">
    <location>
        <begin position="187"/>
        <end position="239"/>
    </location>
</feature>
<dbReference type="Proteomes" id="UP000799536">
    <property type="component" value="Unassembled WGS sequence"/>
</dbReference>
<sequence length="342" mass="38000">MNKDRVRCLDIVVAPLFVILILSGFTSLDITSFSKLLEHVLFHCPINRIGGKDTVYNGLQWPAKSCEQQRQSLLLNKASGPITRSQSQPQSRAGSRMAGQDTWDNFAALDNSFKAAGYDYFDPGEATINDGPYYGRRQSQNLIQTPLVSIPSVGTQSQSIDRSDWTFEQFVDESRYPALVVSGVIPNDPQLQSARSTPKSTQSQRSSYSIDHGSDGSELKKSRRVKHKHYSVAQYDKPEKPMVNESKPWVRVNSSTKGLTTRTTKINHYDPQETYTYGLEHPLGNWKGPTTKFRSANSSTTIRKTSKAQSLQSGFRKPVPTLLNVTLAGLITSVDSTSALCD</sequence>
<feature type="compositionally biased region" description="Basic residues" evidence="1">
    <location>
        <begin position="221"/>
        <end position="230"/>
    </location>
</feature>
<reference evidence="2" key="1">
    <citation type="journal article" date="2020" name="Stud. Mycol.">
        <title>101 Dothideomycetes genomes: a test case for predicting lifestyles and emergence of pathogens.</title>
        <authorList>
            <person name="Haridas S."/>
            <person name="Albert R."/>
            <person name="Binder M."/>
            <person name="Bloem J."/>
            <person name="Labutti K."/>
            <person name="Salamov A."/>
            <person name="Andreopoulos B."/>
            <person name="Baker S."/>
            <person name="Barry K."/>
            <person name="Bills G."/>
            <person name="Bluhm B."/>
            <person name="Cannon C."/>
            <person name="Castanera R."/>
            <person name="Culley D."/>
            <person name="Daum C."/>
            <person name="Ezra D."/>
            <person name="Gonzalez J."/>
            <person name="Henrissat B."/>
            <person name="Kuo A."/>
            <person name="Liang C."/>
            <person name="Lipzen A."/>
            <person name="Lutzoni F."/>
            <person name="Magnuson J."/>
            <person name="Mondo S."/>
            <person name="Nolan M."/>
            <person name="Ohm R."/>
            <person name="Pangilinan J."/>
            <person name="Park H.-J."/>
            <person name="Ramirez L."/>
            <person name="Alfaro M."/>
            <person name="Sun H."/>
            <person name="Tritt A."/>
            <person name="Yoshinaga Y."/>
            <person name="Zwiers L.-H."/>
            <person name="Turgeon B."/>
            <person name="Goodwin S."/>
            <person name="Spatafora J."/>
            <person name="Crous P."/>
            <person name="Grigoriev I."/>
        </authorList>
    </citation>
    <scope>NUCLEOTIDE SEQUENCE</scope>
    <source>
        <strain evidence="2">ATCC 74209</strain>
    </source>
</reference>
<gene>
    <name evidence="2" type="ORF">GQ43DRAFT_285910</name>
</gene>
<feature type="compositionally biased region" description="Polar residues" evidence="1">
    <location>
        <begin position="189"/>
        <end position="209"/>
    </location>
</feature>
<evidence type="ECO:0000256" key="1">
    <source>
        <dbReference type="SAM" id="MobiDB-lite"/>
    </source>
</evidence>
<protein>
    <submittedName>
        <fullName evidence="2">Uncharacterized protein</fullName>
    </submittedName>
</protein>
<dbReference type="EMBL" id="ML994538">
    <property type="protein sequence ID" value="KAF2195987.1"/>
    <property type="molecule type" value="Genomic_DNA"/>
</dbReference>
<feature type="compositionally biased region" description="Polar residues" evidence="1">
    <location>
        <begin position="82"/>
        <end position="93"/>
    </location>
</feature>
<organism evidence="2 3">
    <name type="scientific">Delitschia confertaspora ATCC 74209</name>
    <dbReference type="NCBI Taxonomy" id="1513339"/>
    <lineage>
        <taxon>Eukaryota</taxon>
        <taxon>Fungi</taxon>
        <taxon>Dikarya</taxon>
        <taxon>Ascomycota</taxon>
        <taxon>Pezizomycotina</taxon>
        <taxon>Dothideomycetes</taxon>
        <taxon>Pleosporomycetidae</taxon>
        <taxon>Pleosporales</taxon>
        <taxon>Delitschiaceae</taxon>
        <taxon>Delitschia</taxon>
    </lineage>
</organism>
<dbReference type="OrthoDB" id="5307331at2759"/>
<accession>A0A9P4JG01</accession>
<name>A0A9P4JG01_9PLEO</name>
<keyword evidence="3" id="KW-1185">Reference proteome</keyword>
<proteinExistence type="predicted"/>
<feature type="region of interest" description="Disordered" evidence="1">
    <location>
        <begin position="78"/>
        <end position="97"/>
    </location>
</feature>
<evidence type="ECO:0000313" key="3">
    <source>
        <dbReference type="Proteomes" id="UP000799536"/>
    </source>
</evidence>